<proteinExistence type="predicted"/>
<keyword evidence="3" id="KW-1185">Reference proteome</keyword>
<evidence type="ECO:0000256" key="1">
    <source>
        <dbReference type="SAM" id="MobiDB-lite"/>
    </source>
</evidence>
<evidence type="ECO:0000313" key="3">
    <source>
        <dbReference type="Proteomes" id="UP000507470"/>
    </source>
</evidence>
<organism evidence="2 3">
    <name type="scientific">Mytilus coruscus</name>
    <name type="common">Sea mussel</name>
    <dbReference type="NCBI Taxonomy" id="42192"/>
    <lineage>
        <taxon>Eukaryota</taxon>
        <taxon>Metazoa</taxon>
        <taxon>Spiralia</taxon>
        <taxon>Lophotrochozoa</taxon>
        <taxon>Mollusca</taxon>
        <taxon>Bivalvia</taxon>
        <taxon>Autobranchia</taxon>
        <taxon>Pteriomorphia</taxon>
        <taxon>Mytilida</taxon>
        <taxon>Mytiloidea</taxon>
        <taxon>Mytilidae</taxon>
        <taxon>Mytilinae</taxon>
        <taxon>Mytilus</taxon>
    </lineage>
</organism>
<dbReference type="OrthoDB" id="10068084at2759"/>
<dbReference type="EMBL" id="CACVKT020000809">
    <property type="protein sequence ID" value="CAC5363245.1"/>
    <property type="molecule type" value="Genomic_DNA"/>
</dbReference>
<evidence type="ECO:0000313" key="2">
    <source>
        <dbReference type="EMBL" id="CAC5363245.1"/>
    </source>
</evidence>
<gene>
    <name evidence="2" type="ORF">MCOR_4743</name>
</gene>
<reference evidence="2 3" key="1">
    <citation type="submission" date="2020-06" db="EMBL/GenBank/DDBJ databases">
        <authorList>
            <person name="Li R."/>
            <person name="Bekaert M."/>
        </authorList>
    </citation>
    <scope>NUCLEOTIDE SEQUENCE [LARGE SCALE GENOMIC DNA]</scope>
    <source>
        <strain evidence="3">wild</strain>
    </source>
</reference>
<sequence length="182" mass="21343">MFLHSLMTGIQSDNIRQEMRPILSDTNVRDETLISSLNQIVLRDNERLAKSKGSMGKVNKIEATEESDVFGDSKEEVKKEFAEIRQKGKEESNSRHDIFTEKDKTSPTQGMIYLQERTRRVQLKAWYIYRKGQEESNSRHDIFTEKKRKSNSRHDIFTGKDKKGQTRGMIYLQERTRVQLKA</sequence>
<dbReference type="Proteomes" id="UP000507470">
    <property type="component" value="Unassembled WGS sequence"/>
</dbReference>
<feature type="region of interest" description="Disordered" evidence="1">
    <location>
        <begin position="139"/>
        <end position="166"/>
    </location>
</feature>
<dbReference type="AlphaFoldDB" id="A0A6J8A9C0"/>
<accession>A0A6J8A9C0</accession>
<feature type="compositionally biased region" description="Basic and acidic residues" evidence="1">
    <location>
        <begin position="152"/>
        <end position="164"/>
    </location>
</feature>
<feature type="region of interest" description="Disordered" evidence="1">
    <location>
        <begin position="83"/>
        <end position="102"/>
    </location>
</feature>
<protein>
    <submittedName>
        <fullName evidence="2">Uncharacterized protein</fullName>
    </submittedName>
</protein>
<name>A0A6J8A9C0_MYTCO</name>